<evidence type="ECO:0000256" key="8">
    <source>
        <dbReference type="SAM" id="SignalP"/>
    </source>
</evidence>
<organism evidence="9 10">
    <name type="scientific">Agathobaculum faecis</name>
    <dbReference type="NCBI Taxonomy" id="2763013"/>
    <lineage>
        <taxon>Bacteria</taxon>
        <taxon>Bacillati</taxon>
        <taxon>Bacillota</taxon>
        <taxon>Clostridia</taxon>
        <taxon>Eubacteriales</taxon>
        <taxon>Butyricicoccaceae</taxon>
        <taxon>Agathobaculum</taxon>
    </lineage>
</organism>
<comment type="subcellular location">
    <subcellularLocation>
        <location evidence="1">Membrane</location>
        <topology evidence="1">Lipid-anchor</topology>
    </subcellularLocation>
</comment>
<evidence type="ECO:0000313" key="9">
    <source>
        <dbReference type="EMBL" id="MBC5725587.1"/>
    </source>
</evidence>
<sequence>MKKKIAALLAGALCLTALAACGGNSQDQDADNGGASDDAAKTITVGASPTPHAEILKAAKDVLAEAGYTLEVVEFTDYVTPNTALVEGELDANYFQHIPYLNNFNKENNGDLVPAIEMHYEPFGIYPGKTATLDEVADGATIAVPNDGSNETRALLLLQDAGLIKLKDGIDPTSDATKLDIVENPKNLDIQEIAAEQLPRSLQDVDLAVINGNYALQADLNAKEDSLITENPEYAQVYVNVIACRSGDEDSEKIQALAEALQSDTVKQFIEETYKGAVVATY</sequence>
<name>A0A923LX89_9FIRM</name>
<dbReference type="PANTHER" id="PTHR30429:SF0">
    <property type="entry name" value="METHIONINE-BINDING LIPOPROTEIN METQ"/>
    <property type="match status" value="1"/>
</dbReference>
<evidence type="ECO:0000256" key="5">
    <source>
        <dbReference type="ARBA" id="ARBA00023288"/>
    </source>
</evidence>
<feature type="signal peptide" evidence="8">
    <location>
        <begin position="1"/>
        <end position="19"/>
    </location>
</feature>
<evidence type="ECO:0000256" key="1">
    <source>
        <dbReference type="ARBA" id="ARBA00004635"/>
    </source>
</evidence>
<proteinExistence type="inferred from homology"/>
<dbReference type="Pfam" id="PF03180">
    <property type="entry name" value="Lipoprotein_9"/>
    <property type="match status" value="1"/>
</dbReference>
<evidence type="ECO:0000256" key="3">
    <source>
        <dbReference type="ARBA" id="ARBA00023136"/>
    </source>
</evidence>
<gene>
    <name evidence="9" type="ORF">H8S45_08975</name>
</gene>
<reference evidence="9" key="1">
    <citation type="submission" date="2020-08" db="EMBL/GenBank/DDBJ databases">
        <title>Genome public.</title>
        <authorList>
            <person name="Liu C."/>
            <person name="Sun Q."/>
        </authorList>
    </citation>
    <scope>NUCLEOTIDE SEQUENCE</scope>
    <source>
        <strain evidence="9">NSJ-28</strain>
    </source>
</reference>
<dbReference type="Proteomes" id="UP000606499">
    <property type="component" value="Unassembled WGS sequence"/>
</dbReference>
<dbReference type="RefSeq" id="WP_107631023.1">
    <property type="nucleotide sequence ID" value="NZ_JACOPL010000007.1"/>
</dbReference>
<dbReference type="GO" id="GO:0016020">
    <property type="term" value="C:membrane"/>
    <property type="evidence" value="ECO:0007669"/>
    <property type="project" value="UniProtKB-SubCell"/>
</dbReference>
<evidence type="ECO:0000313" key="10">
    <source>
        <dbReference type="Proteomes" id="UP000606499"/>
    </source>
</evidence>
<feature type="chain" id="PRO_5038799658" description="Lipoprotein" evidence="8">
    <location>
        <begin position="20"/>
        <end position="282"/>
    </location>
</feature>
<dbReference type="CDD" id="cd13597">
    <property type="entry name" value="PBP2_lipoprotein_Tp32"/>
    <property type="match status" value="1"/>
</dbReference>
<dbReference type="PANTHER" id="PTHR30429">
    <property type="entry name" value="D-METHIONINE-BINDING LIPOPROTEIN METQ"/>
    <property type="match status" value="1"/>
</dbReference>
<dbReference type="InterPro" id="IPR004872">
    <property type="entry name" value="Lipoprotein_NlpA"/>
</dbReference>
<keyword evidence="5 6" id="KW-0449">Lipoprotein</keyword>
<keyword evidence="3" id="KW-0472">Membrane</keyword>
<dbReference type="AlphaFoldDB" id="A0A923LX89"/>
<keyword evidence="4" id="KW-0564">Palmitate</keyword>
<evidence type="ECO:0000256" key="6">
    <source>
        <dbReference type="PIRNR" id="PIRNR002854"/>
    </source>
</evidence>
<dbReference type="PROSITE" id="PS51257">
    <property type="entry name" value="PROKAR_LIPOPROTEIN"/>
    <property type="match status" value="1"/>
</dbReference>
<comment type="similarity">
    <text evidence="6">Belongs to the nlpA lipoprotein family.</text>
</comment>
<keyword evidence="10" id="KW-1185">Reference proteome</keyword>
<evidence type="ECO:0000256" key="7">
    <source>
        <dbReference type="PIRSR" id="PIRSR002854-1"/>
    </source>
</evidence>
<evidence type="ECO:0000256" key="2">
    <source>
        <dbReference type="ARBA" id="ARBA00022729"/>
    </source>
</evidence>
<keyword evidence="2 8" id="KW-0732">Signal</keyword>
<dbReference type="PIRSF" id="PIRSF002854">
    <property type="entry name" value="MetQ"/>
    <property type="match status" value="1"/>
</dbReference>
<dbReference type="SUPFAM" id="SSF53850">
    <property type="entry name" value="Periplasmic binding protein-like II"/>
    <property type="match status" value="1"/>
</dbReference>
<dbReference type="EMBL" id="JACOPL010000007">
    <property type="protein sequence ID" value="MBC5725587.1"/>
    <property type="molecule type" value="Genomic_DNA"/>
</dbReference>
<evidence type="ECO:0000256" key="4">
    <source>
        <dbReference type="ARBA" id="ARBA00023139"/>
    </source>
</evidence>
<comment type="caution">
    <text evidence="9">The sequence shown here is derived from an EMBL/GenBank/DDBJ whole genome shotgun (WGS) entry which is preliminary data.</text>
</comment>
<accession>A0A923LX89</accession>
<protein>
    <recommendedName>
        <fullName evidence="6">Lipoprotein</fullName>
    </recommendedName>
</protein>
<dbReference type="Gene3D" id="3.40.190.10">
    <property type="entry name" value="Periplasmic binding protein-like II"/>
    <property type="match status" value="2"/>
</dbReference>
<feature type="lipid moiety-binding region" description="S-diacylglycerol cysteine" evidence="7">
    <location>
        <position position="21"/>
    </location>
</feature>